<evidence type="ECO:0000313" key="3">
    <source>
        <dbReference type="Proteomes" id="UP000193067"/>
    </source>
</evidence>
<proteinExistence type="predicted"/>
<dbReference type="PANTHER" id="PTHR39596:SF2">
    <property type="entry name" value="HET DOMAIN PROTEIN (AFU_ORTHOLOGUE AFUA_1G17550)-RELATED"/>
    <property type="match status" value="1"/>
</dbReference>
<accession>A0A1Y2I952</accession>
<feature type="non-terminal residue" evidence="2">
    <location>
        <position position="276"/>
    </location>
</feature>
<evidence type="ECO:0000259" key="1">
    <source>
        <dbReference type="Pfam" id="PF06985"/>
    </source>
</evidence>
<dbReference type="EMBL" id="KZ084163">
    <property type="protein sequence ID" value="OSC96880.1"/>
    <property type="molecule type" value="Genomic_DNA"/>
</dbReference>
<sequence>SEAPYVCISHVWSDGLGSTTEEGLPRCQAQRLCTLSERILPSGHIWMDSLCVPGFKHARKRAIGLMASTYQRANTVLVLDSTIRACSPQAHAQARLLHVVTSAWMHRLWTLQEAMLARQLSFEFAGSTIVDAEDLLPQGEDLCSPLLLQLASELFRLRTYARSRADMSFFHVSRALQWRTTSRVEDETLAVSGLLSLDASTLVNLEGDRRMKAFLLAVGKLSRTIIFLMGPRLQIPAFTWAPKTLMTNSGSQMSSSSNENDVAFCTQDGLVAEYSV</sequence>
<reference evidence="2 3" key="1">
    <citation type="journal article" date="2015" name="Biotechnol. Biofuels">
        <title>Enhanced degradation of softwood versus hardwood by the white-rot fungus Pycnoporus coccineus.</title>
        <authorList>
            <person name="Couturier M."/>
            <person name="Navarro D."/>
            <person name="Chevret D."/>
            <person name="Henrissat B."/>
            <person name="Piumi F."/>
            <person name="Ruiz-Duenas F.J."/>
            <person name="Martinez A.T."/>
            <person name="Grigoriev I.V."/>
            <person name="Riley R."/>
            <person name="Lipzen A."/>
            <person name="Berrin J.G."/>
            <person name="Master E.R."/>
            <person name="Rosso M.N."/>
        </authorList>
    </citation>
    <scope>NUCLEOTIDE SEQUENCE [LARGE SCALE GENOMIC DNA]</scope>
    <source>
        <strain evidence="2 3">BRFM310</strain>
    </source>
</reference>
<keyword evidence="3" id="KW-1185">Reference proteome</keyword>
<dbReference type="Pfam" id="PF06985">
    <property type="entry name" value="HET"/>
    <property type="match status" value="1"/>
</dbReference>
<feature type="domain" description="Heterokaryon incompatibility" evidence="1">
    <location>
        <begin position="5"/>
        <end position="81"/>
    </location>
</feature>
<dbReference type="OrthoDB" id="2426273at2759"/>
<dbReference type="PANTHER" id="PTHR39596">
    <property type="match status" value="1"/>
</dbReference>
<name>A0A1Y2I952_TRAC3</name>
<gene>
    <name evidence="2" type="ORF">PYCCODRAFT_1338668</name>
</gene>
<evidence type="ECO:0000313" key="2">
    <source>
        <dbReference type="EMBL" id="OSC96880.1"/>
    </source>
</evidence>
<dbReference type="Proteomes" id="UP000193067">
    <property type="component" value="Unassembled WGS sequence"/>
</dbReference>
<dbReference type="AlphaFoldDB" id="A0A1Y2I952"/>
<organism evidence="2 3">
    <name type="scientific">Trametes coccinea (strain BRFM310)</name>
    <name type="common">Pycnoporus coccineus</name>
    <dbReference type="NCBI Taxonomy" id="1353009"/>
    <lineage>
        <taxon>Eukaryota</taxon>
        <taxon>Fungi</taxon>
        <taxon>Dikarya</taxon>
        <taxon>Basidiomycota</taxon>
        <taxon>Agaricomycotina</taxon>
        <taxon>Agaricomycetes</taxon>
        <taxon>Polyporales</taxon>
        <taxon>Polyporaceae</taxon>
        <taxon>Trametes</taxon>
    </lineage>
</organism>
<protein>
    <recommendedName>
        <fullName evidence="1">Heterokaryon incompatibility domain-containing protein</fullName>
    </recommendedName>
</protein>
<dbReference type="InterPro" id="IPR010730">
    <property type="entry name" value="HET"/>
</dbReference>
<dbReference type="STRING" id="1353009.A0A1Y2I952"/>
<feature type="non-terminal residue" evidence="2">
    <location>
        <position position="1"/>
    </location>
</feature>